<dbReference type="EMBL" id="QYRP01000002">
    <property type="protein sequence ID" value="RJS45563.1"/>
    <property type="molecule type" value="Genomic_DNA"/>
</dbReference>
<protein>
    <submittedName>
        <fullName evidence="2">Uncharacterized protein</fullName>
    </submittedName>
</protein>
<dbReference type="Proteomes" id="UP000276542">
    <property type="component" value="Unassembled WGS sequence"/>
</dbReference>
<dbReference type="AlphaFoldDB" id="A0A3A5H4C8"/>
<keyword evidence="3" id="KW-1185">Reference proteome</keyword>
<sequence>MEMKDKTTPESDWDPIAHHHAPGWMTVAVILGIPYLVAGLLYMNSHASSIELLTPFGAIDYLAQIFLWPLYMIGLLPF</sequence>
<evidence type="ECO:0000313" key="3">
    <source>
        <dbReference type="Proteomes" id="UP000276542"/>
    </source>
</evidence>
<accession>A0A3A5H4C8</accession>
<comment type="caution">
    <text evidence="2">The sequence shown here is derived from an EMBL/GenBank/DDBJ whole genome shotgun (WGS) entry which is preliminary data.</text>
</comment>
<proteinExistence type="predicted"/>
<feature type="transmembrane region" description="Helical" evidence="1">
    <location>
        <begin position="55"/>
        <end position="76"/>
    </location>
</feature>
<keyword evidence="1" id="KW-0472">Membrane</keyword>
<feature type="transmembrane region" description="Helical" evidence="1">
    <location>
        <begin position="21"/>
        <end position="43"/>
    </location>
</feature>
<gene>
    <name evidence="2" type="ORF">D4739_04570</name>
</gene>
<evidence type="ECO:0000256" key="1">
    <source>
        <dbReference type="SAM" id="Phobius"/>
    </source>
</evidence>
<keyword evidence="1" id="KW-1133">Transmembrane helix</keyword>
<organism evidence="2 3">
    <name type="scientific">Nocardioides cavernaquae</name>
    <dbReference type="NCBI Taxonomy" id="2321396"/>
    <lineage>
        <taxon>Bacteria</taxon>
        <taxon>Bacillati</taxon>
        <taxon>Actinomycetota</taxon>
        <taxon>Actinomycetes</taxon>
        <taxon>Propionibacteriales</taxon>
        <taxon>Nocardioidaceae</taxon>
        <taxon>Nocardioides</taxon>
    </lineage>
</organism>
<name>A0A3A5H4C8_9ACTN</name>
<keyword evidence="1" id="KW-0812">Transmembrane</keyword>
<reference evidence="3" key="1">
    <citation type="submission" date="2018-09" db="EMBL/GenBank/DDBJ databases">
        <authorList>
            <person name="Zhu H."/>
        </authorList>
    </citation>
    <scope>NUCLEOTIDE SEQUENCE [LARGE SCALE GENOMIC DNA]</scope>
    <source>
        <strain evidence="3">K1W22B-1</strain>
    </source>
</reference>
<evidence type="ECO:0000313" key="2">
    <source>
        <dbReference type="EMBL" id="RJS45563.1"/>
    </source>
</evidence>